<dbReference type="PANTHER" id="PTHR41521:SF4">
    <property type="entry name" value="BLR0684 PROTEIN"/>
    <property type="match status" value="1"/>
</dbReference>
<dbReference type="Gene3D" id="3.30.70.100">
    <property type="match status" value="1"/>
</dbReference>
<proteinExistence type="predicted"/>
<evidence type="ECO:0000313" key="2">
    <source>
        <dbReference type="EMBL" id="EKE43526.1"/>
    </source>
</evidence>
<dbReference type="STRING" id="1231392.OCGS_2258"/>
<organism evidence="2 3">
    <name type="scientific">Oceaniovalibus guishaninsula JLT2003</name>
    <dbReference type="NCBI Taxonomy" id="1231392"/>
    <lineage>
        <taxon>Bacteria</taxon>
        <taxon>Pseudomonadati</taxon>
        <taxon>Pseudomonadota</taxon>
        <taxon>Alphaproteobacteria</taxon>
        <taxon>Rhodobacterales</taxon>
        <taxon>Roseobacteraceae</taxon>
        <taxon>Oceaniovalibus</taxon>
    </lineage>
</organism>
<comment type="caution">
    <text evidence="2">The sequence shown here is derived from an EMBL/GenBank/DDBJ whole genome shotgun (WGS) entry which is preliminary data.</text>
</comment>
<accession>K2GL85</accession>
<dbReference type="InterPro" id="IPR010753">
    <property type="entry name" value="DUF1330"/>
</dbReference>
<dbReference type="eggNOG" id="COG5470">
    <property type="taxonomic scope" value="Bacteria"/>
</dbReference>
<name>K2GL85_9RHOB</name>
<evidence type="ECO:0000313" key="3">
    <source>
        <dbReference type="Proteomes" id="UP000006765"/>
    </source>
</evidence>
<dbReference type="PANTHER" id="PTHR41521">
    <property type="match status" value="1"/>
</dbReference>
<dbReference type="OrthoDB" id="9806380at2"/>
<dbReference type="Proteomes" id="UP000006765">
    <property type="component" value="Unassembled WGS sequence"/>
</dbReference>
<keyword evidence="3" id="KW-1185">Reference proteome</keyword>
<feature type="domain" description="DUF1330" evidence="1">
    <location>
        <begin position="2"/>
        <end position="93"/>
    </location>
</feature>
<dbReference type="SUPFAM" id="SSF54909">
    <property type="entry name" value="Dimeric alpha+beta barrel"/>
    <property type="match status" value="1"/>
</dbReference>
<protein>
    <recommendedName>
        <fullName evidence="1">DUF1330 domain-containing protein</fullName>
    </recommendedName>
</protein>
<dbReference type="AlphaFoldDB" id="K2GL85"/>
<dbReference type="EMBL" id="AMGO01000052">
    <property type="protein sequence ID" value="EKE43526.1"/>
    <property type="molecule type" value="Genomic_DNA"/>
</dbReference>
<gene>
    <name evidence="2" type="ORF">OCGS_2258</name>
</gene>
<evidence type="ECO:0000259" key="1">
    <source>
        <dbReference type="Pfam" id="PF07045"/>
    </source>
</evidence>
<dbReference type="PATRIC" id="fig|1231392.3.peg.2270"/>
<sequence>MTALWIAHVRVTDADRYARYAALATDAIAAHGGQFLARGGRYVTLEGPDRPRNVVARFPSVEAAEACYRSEAYQQALAHARGAAERELSIVEEA</sequence>
<dbReference type="RefSeq" id="WP_007427410.1">
    <property type="nucleotide sequence ID" value="NZ_AMGO01000052.1"/>
</dbReference>
<dbReference type="Pfam" id="PF07045">
    <property type="entry name" value="DUF1330"/>
    <property type="match status" value="1"/>
</dbReference>
<dbReference type="InterPro" id="IPR011008">
    <property type="entry name" value="Dimeric_a/b-barrel"/>
</dbReference>
<reference evidence="2 3" key="1">
    <citation type="journal article" date="2012" name="J. Bacteriol.">
        <title>Draft Genome Sequence of Oceaniovalibus guishaninsula JLT2003T.</title>
        <authorList>
            <person name="Tang K."/>
            <person name="Liu K."/>
            <person name="Jiao N."/>
        </authorList>
    </citation>
    <scope>NUCLEOTIDE SEQUENCE [LARGE SCALE GENOMIC DNA]</scope>
    <source>
        <strain evidence="2 3">JLT2003</strain>
    </source>
</reference>